<keyword evidence="1" id="KW-0547">Nucleotide-binding</keyword>
<dbReference type="GO" id="GO:0005524">
    <property type="term" value="F:ATP binding"/>
    <property type="evidence" value="ECO:0007669"/>
    <property type="project" value="UniProtKB-KW"/>
</dbReference>
<dbReference type="EMBL" id="AZFA01000016">
    <property type="protein sequence ID" value="KRL66286.1"/>
    <property type="molecule type" value="Genomic_DNA"/>
</dbReference>
<evidence type="ECO:0000259" key="3">
    <source>
        <dbReference type="PROSITE" id="PS50893"/>
    </source>
</evidence>
<dbReference type="PROSITE" id="PS50893">
    <property type="entry name" value="ABC_TRANSPORTER_2"/>
    <property type="match status" value="2"/>
</dbReference>
<sequence>MGTIQINNLSFKYNQMSDQLFDHVDLNIDEAWKLGLIGRNGRGKTTLLKILMHQLDFQGQITTNLQFYYYPQKIVHPRQTVRNLVLKLSGLVDYDMWKIEMELAKLKLSSQLLERKFSTLSPGERTKLLLVVMFANSTGFQLIDEPTNHLDIEGRKVVADYLRAKKGFIVISHDRNFLNQIIDHVISINRKDITVYQGDFDTWETSKTQQDQHELNEKNQLQKDIKLMQQSAVKKSNWAQQTEKGKQKNVKMDHHANLDKGFLGHKSAKMMKKARMMQKRTEKAIDQKEQLLQNIEIEQPLTFNYQKINHFDYFINVEKLQLSNQDTITPKVSFTVKEGEIVAFVGPNGAGKSTVLKTILGEKLPFEQSGLIDGKKLLVSYLPQETRLRGTIKQVAKNYDLEIGKIFSTLRKLGFERVLFNEPIENMSQGQKQKVALSVSLSTPANLYLWDEPFNYLDVITRDQIVTAIKKQHPTMLLIDHDFGLLEEITDQKVSFKK</sequence>
<evidence type="ECO:0000256" key="1">
    <source>
        <dbReference type="ARBA" id="ARBA00022741"/>
    </source>
</evidence>
<keyword evidence="2" id="KW-0067">ATP-binding</keyword>
<evidence type="ECO:0000256" key="2">
    <source>
        <dbReference type="ARBA" id="ARBA00022840"/>
    </source>
</evidence>
<dbReference type="CDD" id="cd03221">
    <property type="entry name" value="ABCF_EF-3"/>
    <property type="match status" value="1"/>
</dbReference>
<dbReference type="SMART" id="SM00382">
    <property type="entry name" value="AAA"/>
    <property type="match status" value="2"/>
</dbReference>
<gene>
    <name evidence="4" type="ORF">FC27_GL000657</name>
</gene>
<evidence type="ECO:0000313" key="5">
    <source>
        <dbReference type="Proteomes" id="UP000051647"/>
    </source>
</evidence>
<dbReference type="InterPro" id="IPR003593">
    <property type="entry name" value="AAA+_ATPase"/>
</dbReference>
<accession>A0A0R1SCL7</accession>
<dbReference type="InterPro" id="IPR003439">
    <property type="entry name" value="ABC_transporter-like_ATP-bd"/>
</dbReference>
<dbReference type="PANTHER" id="PTHR42855">
    <property type="entry name" value="ABC TRANSPORTER ATP-BINDING SUBUNIT"/>
    <property type="match status" value="1"/>
</dbReference>
<dbReference type="Proteomes" id="UP000051647">
    <property type="component" value="Unassembled WGS sequence"/>
</dbReference>
<feature type="domain" description="ABC transporter" evidence="3">
    <location>
        <begin position="4"/>
        <end position="215"/>
    </location>
</feature>
<dbReference type="Gene3D" id="3.40.50.300">
    <property type="entry name" value="P-loop containing nucleotide triphosphate hydrolases"/>
    <property type="match status" value="2"/>
</dbReference>
<protein>
    <submittedName>
        <fullName evidence="4">ABC transporter-like protein</fullName>
    </submittedName>
</protein>
<dbReference type="Pfam" id="PF00005">
    <property type="entry name" value="ABC_tran"/>
    <property type="match status" value="2"/>
</dbReference>
<proteinExistence type="predicted"/>
<feature type="domain" description="ABC transporter" evidence="3">
    <location>
        <begin position="312"/>
        <end position="497"/>
    </location>
</feature>
<dbReference type="PATRIC" id="fig|1423815.3.peg.666"/>
<dbReference type="InterPro" id="IPR051309">
    <property type="entry name" value="ABCF_ATPase"/>
</dbReference>
<reference evidence="4 5" key="1">
    <citation type="journal article" date="2015" name="Genome Announc.">
        <title>Expanding the biotechnology potential of lactobacilli through comparative genomics of 213 strains and associated genera.</title>
        <authorList>
            <person name="Sun Z."/>
            <person name="Harris H.M."/>
            <person name="McCann A."/>
            <person name="Guo C."/>
            <person name="Argimon S."/>
            <person name="Zhang W."/>
            <person name="Yang X."/>
            <person name="Jeffery I.B."/>
            <person name="Cooney J.C."/>
            <person name="Kagawa T.F."/>
            <person name="Liu W."/>
            <person name="Song Y."/>
            <person name="Salvetti E."/>
            <person name="Wrobel A."/>
            <person name="Rasinkangas P."/>
            <person name="Parkhill J."/>
            <person name="Rea M.C."/>
            <person name="O'Sullivan O."/>
            <person name="Ritari J."/>
            <person name="Douillard F.P."/>
            <person name="Paul Ross R."/>
            <person name="Yang R."/>
            <person name="Briner A.E."/>
            <person name="Felis G.E."/>
            <person name="de Vos W.M."/>
            <person name="Barrangou R."/>
            <person name="Klaenhammer T.R."/>
            <person name="Caufield P.W."/>
            <person name="Cui Y."/>
            <person name="Zhang H."/>
            <person name="O'Toole P.W."/>
        </authorList>
    </citation>
    <scope>NUCLEOTIDE SEQUENCE [LARGE SCALE GENOMIC DNA]</scope>
    <source>
        <strain evidence="4 5">DSM 14857</strain>
    </source>
</reference>
<dbReference type="GO" id="GO:0016887">
    <property type="term" value="F:ATP hydrolysis activity"/>
    <property type="evidence" value="ECO:0007669"/>
    <property type="project" value="InterPro"/>
</dbReference>
<dbReference type="NCBIfam" id="NF000355">
    <property type="entry name" value="ribo_prot_ABC_F"/>
    <property type="match status" value="1"/>
</dbReference>
<dbReference type="OrthoDB" id="9762369at2"/>
<dbReference type="SUPFAM" id="SSF52540">
    <property type="entry name" value="P-loop containing nucleoside triphosphate hydrolases"/>
    <property type="match status" value="2"/>
</dbReference>
<evidence type="ECO:0000313" key="4">
    <source>
        <dbReference type="EMBL" id="KRL66286.1"/>
    </source>
</evidence>
<dbReference type="AlphaFoldDB" id="A0A0R1SCL7"/>
<keyword evidence="5" id="KW-1185">Reference proteome</keyword>
<name>A0A0R1SCL7_9LACO</name>
<dbReference type="InterPro" id="IPR027417">
    <property type="entry name" value="P-loop_NTPase"/>
</dbReference>
<organism evidence="4 5">
    <name type="scientific">Companilactobacillus versmoldensis DSM 14857 = KCTC 3814</name>
    <dbReference type="NCBI Taxonomy" id="1423815"/>
    <lineage>
        <taxon>Bacteria</taxon>
        <taxon>Bacillati</taxon>
        <taxon>Bacillota</taxon>
        <taxon>Bacilli</taxon>
        <taxon>Lactobacillales</taxon>
        <taxon>Lactobacillaceae</taxon>
        <taxon>Companilactobacillus</taxon>
    </lineage>
</organism>
<dbReference type="RefSeq" id="WP_010624973.1">
    <property type="nucleotide sequence ID" value="NZ_AZFA01000016.1"/>
</dbReference>
<dbReference type="PANTHER" id="PTHR42855:SF2">
    <property type="entry name" value="DRUG RESISTANCE ABC TRANSPORTER,ATP-BINDING PROTEIN"/>
    <property type="match status" value="1"/>
</dbReference>
<comment type="caution">
    <text evidence="4">The sequence shown here is derived from an EMBL/GenBank/DDBJ whole genome shotgun (WGS) entry which is preliminary data.</text>
</comment>
<dbReference type="eggNOG" id="COG0488">
    <property type="taxonomic scope" value="Bacteria"/>
</dbReference>
<dbReference type="InterPro" id="IPR017871">
    <property type="entry name" value="ABC_transporter-like_CS"/>
</dbReference>
<dbReference type="PROSITE" id="PS00211">
    <property type="entry name" value="ABC_TRANSPORTER_1"/>
    <property type="match status" value="2"/>
</dbReference>
<dbReference type="STRING" id="1423815.FC27_GL000657"/>